<feature type="compositionally biased region" description="Basic residues" evidence="1">
    <location>
        <begin position="248"/>
        <end position="261"/>
    </location>
</feature>
<dbReference type="PANTHER" id="PTHR46929:SF3">
    <property type="entry name" value="MYB_SANT-LIKE DOMAIN-CONTAINING PROTEIN"/>
    <property type="match status" value="1"/>
</dbReference>
<evidence type="ECO:0000313" key="3">
    <source>
        <dbReference type="EMBL" id="KAF7366241.1"/>
    </source>
</evidence>
<feature type="compositionally biased region" description="Basic and acidic residues" evidence="1">
    <location>
        <begin position="1"/>
        <end position="10"/>
    </location>
</feature>
<protein>
    <submittedName>
        <fullName evidence="3">Myb-DNA-bind-3 domain-containing protein</fullName>
    </submittedName>
</protein>
<reference evidence="3" key="1">
    <citation type="submission" date="2020-05" db="EMBL/GenBank/DDBJ databases">
        <title>Mycena genomes resolve the evolution of fungal bioluminescence.</title>
        <authorList>
            <person name="Tsai I.J."/>
        </authorList>
    </citation>
    <scope>NUCLEOTIDE SEQUENCE</scope>
    <source>
        <strain evidence="3">CCC161011</strain>
    </source>
</reference>
<keyword evidence="4" id="KW-1185">Reference proteome</keyword>
<evidence type="ECO:0000313" key="4">
    <source>
        <dbReference type="Proteomes" id="UP000620124"/>
    </source>
</evidence>
<feature type="region of interest" description="Disordered" evidence="1">
    <location>
        <begin position="157"/>
        <end position="263"/>
    </location>
</feature>
<feature type="domain" description="Myb/SANT-like" evidence="2">
    <location>
        <begin position="34"/>
        <end position="129"/>
    </location>
</feature>
<dbReference type="PANTHER" id="PTHR46929">
    <property type="entry name" value="EXPRESSED PROTEIN"/>
    <property type="match status" value="1"/>
</dbReference>
<evidence type="ECO:0000256" key="1">
    <source>
        <dbReference type="SAM" id="MobiDB-lite"/>
    </source>
</evidence>
<dbReference type="InterPro" id="IPR024752">
    <property type="entry name" value="Myb/SANT-like_dom"/>
</dbReference>
<dbReference type="Pfam" id="PF12776">
    <property type="entry name" value="Myb_DNA-bind_3"/>
    <property type="match status" value="1"/>
</dbReference>
<feature type="compositionally biased region" description="Polar residues" evidence="1">
    <location>
        <begin position="160"/>
        <end position="173"/>
    </location>
</feature>
<sequence>MARNRDKENDAPPGTSVLAINGKPVKASKPRAVWNKLTVQVLIATLLAQKAEGNQTDNSSWKPEAFNACAKALAGTETGVNGSGGPPKTAKMCMTRWTAEKADYLVFRTLRGLSGVGWNDETDTIVVEDGAHPRVEKYRYKSFPWYDDMASLVDGGFATGDQSFAPSQQPSDADNTHDDDELDFPLDPALRGDSGIYRPESQDEDETPLPGWGPSSDNEEPVEVEAPKNPRKRTRALSDSPPDSASTGKRHRSDGHGRKPSTGHAMLAVSESLKEVANALARDPSGPSSPQRKTQAVGIVKNMTLNLQNRIRALQLIRADTSVADVLLAIEDDTEMSINFLLAEIQARTVA</sequence>
<organism evidence="3 4">
    <name type="scientific">Mycena venus</name>
    <dbReference type="NCBI Taxonomy" id="2733690"/>
    <lineage>
        <taxon>Eukaryota</taxon>
        <taxon>Fungi</taxon>
        <taxon>Dikarya</taxon>
        <taxon>Basidiomycota</taxon>
        <taxon>Agaricomycotina</taxon>
        <taxon>Agaricomycetes</taxon>
        <taxon>Agaricomycetidae</taxon>
        <taxon>Agaricales</taxon>
        <taxon>Marasmiineae</taxon>
        <taxon>Mycenaceae</taxon>
        <taxon>Mycena</taxon>
    </lineage>
</organism>
<dbReference type="Proteomes" id="UP000620124">
    <property type="component" value="Unassembled WGS sequence"/>
</dbReference>
<comment type="caution">
    <text evidence="3">The sequence shown here is derived from an EMBL/GenBank/DDBJ whole genome shotgun (WGS) entry which is preliminary data.</text>
</comment>
<name>A0A8H6YWT2_9AGAR</name>
<dbReference type="EMBL" id="JACAZI010000003">
    <property type="protein sequence ID" value="KAF7366241.1"/>
    <property type="molecule type" value="Genomic_DNA"/>
</dbReference>
<dbReference type="OrthoDB" id="3366674at2759"/>
<accession>A0A8H6YWT2</accession>
<evidence type="ECO:0000259" key="2">
    <source>
        <dbReference type="Pfam" id="PF12776"/>
    </source>
</evidence>
<proteinExistence type="predicted"/>
<feature type="region of interest" description="Disordered" evidence="1">
    <location>
        <begin position="1"/>
        <end position="23"/>
    </location>
</feature>
<dbReference type="AlphaFoldDB" id="A0A8H6YWT2"/>
<gene>
    <name evidence="3" type="ORF">MVEN_00501400</name>
</gene>